<keyword evidence="6" id="KW-0256">Endoplasmic reticulum</keyword>
<evidence type="ECO:0000256" key="5">
    <source>
        <dbReference type="ARBA" id="ARBA00022692"/>
    </source>
</evidence>
<keyword evidence="8" id="KW-0653">Protein transport</keyword>
<evidence type="ECO:0000256" key="4">
    <source>
        <dbReference type="ARBA" id="ARBA00022448"/>
    </source>
</evidence>
<evidence type="ECO:0000256" key="1">
    <source>
        <dbReference type="ARBA" id="ARBA00004163"/>
    </source>
</evidence>
<keyword evidence="9 12" id="KW-1133">Transmembrane helix</keyword>
<evidence type="ECO:0000256" key="10">
    <source>
        <dbReference type="ARBA" id="ARBA00023136"/>
    </source>
</evidence>
<organism evidence="13 14">
    <name type="scientific">Caenorhabditis angaria</name>
    <dbReference type="NCBI Taxonomy" id="860376"/>
    <lineage>
        <taxon>Eukaryota</taxon>
        <taxon>Metazoa</taxon>
        <taxon>Ecdysozoa</taxon>
        <taxon>Nematoda</taxon>
        <taxon>Chromadorea</taxon>
        <taxon>Rhabditida</taxon>
        <taxon>Rhabditina</taxon>
        <taxon>Rhabditomorpha</taxon>
        <taxon>Rhabditoidea</taxon>
        <taxon>Rhabditidae</taxon>
        <taxon>Peloderinae</taxon>
        <taxon>Caenorhabditis</taxon>
    </lineage>
</organism>
<dbReference type="GO" id="GO:0005484">
    <property type="term" value="F:SNAP receptor activity"/>
    <property type="evidence" value="ECO:0007669"/>
    <property type="project" value="TreeGrafter"/>
</dbReference>
<gene>
    <name evidence="13" type="ORF">CAMP_LOCUS2765</name>
</gene>
<reference evidence="13" key="1">
    <citation type="submission" date="2022-11" db="EMBL/GenBank/DDBJ databases">
        <authorList>
            <person name="Kikuchi T."/>
        </authorList>
    </citation>
    <scope>NUCLEOTIDE SEQUENCE</scope>
    <source>
        <strain evidence="13">PS1010</strain>
    </source>
</reference>
<comment type="subcellular location">
    <subcellularLocation>
        <location evidence="1">Endoplasmic reticulum membrane</location>
        <topology evidence="1">Single-pass type IV membrane protein</topology>
    </subcellularLocation>
</comment>
<dbReference type="GO" id="GO:0006890">
    <property type="term" value="P:retrograde vesicle-mediated transport, Golgi to endoplasmic reticulum"/>
    <property type="evidence" value="ECO:0007669"/>
    <property type="project" value="TreeGrafter"/>
</dbReference>
<dbReference type="GO" id="GO:0015031">
    <property type="term" value="P:protein transport"/>
    <property type="evidence" value="ECO:0007669"/>
    <property type="project" value="UniProtKB-KW"/>
</dbReference>
<dbReference type="PANTHER" id="PTHR13050">
    <property type="entry name" value="USE1-LIKE PROTEIN"/>
    <property type="match status" value="1"/>
</dbReference>
<sequence length="236" mass="27525">MAIGGISQNELVFLRLLERTKRLTKENLSQNVWKVTAAIKVLTNQLNQLEECGEENDMILEYRREIVQLGLLAEAEKQATIEESLKIMKKIEQKESAAGIREAQKSIYRQDLRHELLRNRKTHENHENFGNSDEIFMKNEKIEENLAEDLLKMTKSLKSVMSAAGEVIKEDNVRLSKMQQQVDKNKSDLEIESDRLAHHAYKCGFDCMRIFLVIFIFWTFISMVVMMKMFPKRVVS</sequence>
<dbReference type="OrthoDB" id="4506189at2759"/>
<evidence type="ECO:0000256" key="6">
    <source>
        <dbReference type="ARBA" id="ARBA00022824"/>
    </source>
</evidence>
<dbReference type="Proteomes" id="UP001152747">
    <property type="component" value="Unassembled WGS sequence"/>
</dbReference>
<evidence type="ECO:0000256" key="7">
    <source>
        <dbReference type="ARBA" id="ARBA00022892"/>
    </source>
</evidence>
<evidence type="ECO:0000256" key="2">
    <source>
        <dbReference type="ARBA" id="ARBA00007891"/>
    </source>
</evidence>
<protein>
    <recommendedName>
        <fullName evidence="3">Vesicle transport protein USE1</fullName>
    </recommendedName>
    <alternativeName>
        <fullName evidence="11">USE1-like protein</fullName>
    </alternativeName>
</protein>
<dbReference type="GO" id="GO:0005789">
    <property type="term" value="C:endoplasmic reticulum membrane"/>
    <property type="evidence" value="ECO:0007669"/>
    <property type="project" value="UniProtKB-SubCell"/>
</dbReference>
<dbReference type="EMBL" id="CANHGI010000001">
    <property type="protein sequence ID" value="CAI5440128.1"/>
    <property type="molecule type" value="Genomic_DNA"/>
</dbReference>
<evidence type="ECO:0000256" key="9">
    <source>
        <dbReference type="ARBA" id="ARBA00022989"/>
    </source>
</evidence>
<name>A0A9P1I8P7_9PELO</name>
<dbReference type="InterPro" id="IPR019150">
    <property type="entry name" value="Vesicle_transport_protein_Use1"/>
</dbReference>
<dbReference type="PANTHER" id="PTHR13050:SF7">
    <property type="entry name" value="VESICLE TRANSPORT PROTEIN USE1"/>
    <property type="match status" value="1"/>
</dbReference>
<accession>A0A9P1I8P7</accession>
<keyword evidence="14" id="KW-1185">Reference proteome</keyword>
<evidence type="ECO:0000256" key="8">
    <source>
        <dbReference type="ARBA" id="ARBA00022927"/>
    </source>
</evidence>
<keyword evidence="10 12" id="KW-0472">Membrane</keyword>
<feature type="transmembrane region" description="Helical" evidence="12">
    <location>
        <begin position="210"/>
        <end position="230"/>
    </location>
</feature>
<evidence type="ECO:0000256" key="12">
    <source>
        <dbReference type="SAM" id="Phobius"/>
    </source>
</evidence>
<comment type="caution">
    <text evidence="13">The sequence shown here is derived from an EMBL/GenBank/DDBJ whole genome shotgun (WGS) entry which is preliminary data.</text>
</comment>
<evidence type="ECO:0000256" key="3">
    <source>
        <dbReference type="ARBA" id="ARBA00015843"/>
    </source>
</evidence>
<dbReference type="Pfam" id="PF09753">
    <property type="entry name" value="Use1"/>
    <property type="match status" value="1"/>
</dbReference>
<keyword evidence="4" id="KW-0813">Transport</keyword>
<evidence type="ECO:0000313" key="13">
    <source>
        <dbReference type="EMBL" id="CAI5440128.1"/>
    </source>
</evidence>
<comment type="similarity">
    <text evidence="2">Belongs to the USE1 family.</text>
</comment>
<keyword evidence="5 12" id="KW-0812">Transmembrane</keyword>
<dbReference type="GO" id="GO:0031201">
    <property type="term" value="C:SNARE complex"/>
    <property type="evidence" value="ECO:0007669"/>
    <property type="project" value="TreeGrafter"/>
</dbReference>
<keyword evidence="7" id="KW-0931">ER-Golgi transport</keyword>
<evidence type="ECO:0000256" key="11">
    <source>
        <dbReference type="ARBA" id="ARBA00032711"/>
    </source>
</evidence>
<proteinExistence type="inferred from homology"/>
<evidence type="ECO:0000313" key="14">
    <source>
        <dbReference type="Proteomes" id="UP001152747"/>
    </source>
</evidence>
<dbReference type="CDD" id="cd15860">
    <property type="entry name" value="SNARE_USE1"/>
    <property type="match status" value="1"/>
</dbReference>
<dbReference type="AlphaFoldDB" id="A0A9P1I8P7"/>